<accession>A0A3L7AFP3</accession>
<evidence type="ECO:0000313" key="2">
    <source>
        <dbReference type="EMBL" id="RLP78461.1"/>
    </source>
</evidence>
<evidence type="ECO:0000256" key="1">
    <source>
        <dbReference type="SAM" id="SignalP"/>
    </source>
</evidence>
<sequence>MRPAFLLGLILLSASLAPAAAAPAKPAGKPPAADARTWAIVKADDSFVLRYGLSRAPDPQFAVACQPAAALLQFTVDVPPGRVRAGDGVAVSLAAGKRRMQLAATAFRGTGDRLVVEAAVTLEGNVLDLFASGDQLTVSMDGTREAIPLAGAKAKLADFRRACLGGS</sequence>
<protein>
    <recommendedName>
        <fullName evidence="4">Invasion associated locus B family protein</fullName>
    </recommendedName>
</protein>
<keyword evidence="3" id="KW-1185">Reference proteome</keyword>
<proteinExistence type="predicted"/>
<comment type="caution">
    <text evidence="2">The sequence shown here is derived from an EMBL/GenBank/DDBJ whole genome shotgun (WGS) entry which is preliminary data.</text>
</comment>
<evidence type="ECO:0008006" key="4">
    <source>
        <dbReference type="Google" id="ProtNLM"/>
    </source>
</evidence>
<name>A0A3L7AFP3_9HYPH</name>
<keyword evidence="1" id="KW-0732">Signal</keyword>
<dbReference type="EMBL" id="RCTF01000008">
    <property type="protein sequence ID" value="RLP78461.1"/>
    <property type="molecule type" value="Genomic_DNA"/>
</dbReference>
<dbReference type="Proteomes" id="UP000269692">
    <property type="component" value="Unassembled WGS sequence"/>
</dbReference>
<dbReference type="OrthoDB" id="8449444at2"/>
<organism evidence="2 3">
    <name type="scientific">Xanthobacter tagetidis</name>
    <dbReference type="NCBI Taxonomy" id="60216"/>
    <lineage>
        <taxon>Bacteria</taxon>
        <taxon>Pseudomonadati</taxon>
        <taxon>Pseudomonadota</taxon>
        <taxon>Alphaproteobacteria</taxon>
        <taxon>Hyphomicrobiales</taxon>
        <taxon>Xanthobacteraceae</taxon>
        <taxon>Xanthobacter</taxon>
    </lineage>
</organism>
<feature type="chain" id="PRO_5018036036" description="Invasion associated locus B family protein" evidence="1">
    <location>
        <begin position="20"/>
        <end position="167"/>
    </location>
</feature>
<dbReference type="RefSeq" id="WP_121623513.1">
    <property type="nucleotide sequence ID" value="NZ_JACIIW010000001.1"/>
</dbReference>
<feature type="signal peptide" evidence="1">
    <location>
        <begin position="1"/>
        <end position="19"/>
    </location>
</feature>
<gene>
    <name evidence="2" type="ORF">D9R14_11700</name>
</gene>
<reference evidence="2 3" key="1">
    <citation type="submission" date="2018-10" db="EMBL/GenBank/DDBJ databases">
        <title>Xanthobacter tagetidis genome sequencing and assembly.</title>
        <authorList>
            <person name="Maclea K.S."/>
            <person name="Goen A.E."/>
            <person name="Fatima S.A."/>
        </authorList>
    </citation>
    <scope>NUCLEOTIDE SEQUENCE [LARGE SCALE GENOMIC DNA]</scope>
    <source>
        <strain evidence="2 3">ATCC 700314</strain>
    </source>
</reference>
<evidence type="ECO:0000313" key="3">
    <source>
        <dbReference type="Proteomes" id="UP000269692"/>
    </source>
</evidence>
<dbReference type="AlphaFoldDB" id="A0A3L7AFP3"/>